<gene>
    <name evidence="1" type="ORF">BAUCODRAFT_333390</name>
</gene>
<proteinExistence type="predicted"/>
<dbReference type="PROSITE" id="PS51257">
    <property type="entry name" value="PROKAR_LIPOPROTEIN"/>
    <property type="match status" value="1"/>
</dbReference>
<evidence type="ECO:0000313" key="2">
    <source>
        <dbReference type="Proteomes" id="UP000011761"/>
    </source>
</evidence>
<sequence length="117" mass="12248">MRGWQAAGGGLGAFSCVCRLAPPWSRTIALRSQLSGARLRGVRSALALSRLSVATIRPTWSVGQISNILASSDVVAEAGHGCIWDGVTVTCASITSTFAYPARLGDTKRFVEAAAVR</sequence>
<name>M2MIF4_BAUPA</name>
<dbReference type="EMBL" id="KB445565">
    <property type="protein sequence ID" value="EMC91048.1"/>
    <property type="molecule type" value="Genomic_DNA"/>
</dbReference>
<organism evidence="1 2">
    <name type="scientific">Baudoinia panamericana (strain UAMH 10762)</name>
    <name type="common">Angels' share fungus</name>
    <name type="synonym">Baudoinia compniacensis (strain UAMH 10762)</name>
    <dbReference type="NCBI Taxonomy" id="717646"/>
    <lineage>
        <taxon>Eukaryota</taxon>
        <taxon>Fungi</taxon>
        <taxon>Dikarya</taxon>
        <taxon>Ascomycota</taxon>
        <taxon>Pezizomycotina</taxon>
        <taxon>Dothideomycetes</taxon>
        <taxon>Dothideomycetidae</taxon>
        <taxon>Mycosphaerellales</taxon>
        <taxon>Teratosphaeriaceae</taxon>
        <taxon>Baudoinia</taxon>
    </lineage>
</organism>
<dbReference type="AlphaFoldDB" id="M2MIF4"/>
<dbReference type="HOGENOM" id="CLU_2084413_0_0_1"/>
<protein>
    <submittedName>
        <fullName evidence="1">Uncharacterized protein</fullName>
    </submittedName>
</protein>
<accession>M2MIF4</accession>
<evidence type="ECO:0000313" key="1">
    <source>
        <dbReference type="EMBL" id="EMC91048.1"/>
    </source>
</evidence>
<reference evidence="1 2" key="1">
    <citation type="journal article" date="2012" name="PLoS Pathog.">
        <title>Diverse lifestyles and strategies of plant pathogenesis encoded in the genomes of eighteen Dothideomycetes fungi.</title>
        <authorList>
            <person name="Ohm R.A."/>
            <person name="Feau N."/>
            <person name="Henrissat B."/>
            <person name="Schoch C.L."/>
            <person name="Horwitz B.A."/>
            <person name="Barry K.W."/>
            <person name="Condon B.J."/>
            <person name="Copeland A.C."/>
            <person name="Dhillon B."/>
            <person name="Glaser F."/>
            <person name="Hesse C.N."/>
            <person name="Kosti I."/>
            <person name="LaButti K."/>
            <person name="Lindquist E.A."/>
            <person name="Lucas S."/>
            <person name="Salamov A.A."/>
            <person name="Bradshaw R.E."/>
            <person name="Ciuffetti L."/>
            <person name="Hamelin R.C."/>
            <person name="Kema G.H.J."/>
            <person name="Lawrence C."/>
            <person name="Scott J.A."/>
            <person name="Spatafora J.W."/>
            <person name="Turgeon B.G."/>
            <person name="de Wit P.J.G.M."/>
            <person name="Zhong S."/>
            <person name="Goodwin S.B."/>
            <person name="Grigoriev I.V."/>
        </authorList>
    </citation>
    <scope>NUCLEOTIDE SEQUENCE [LARGE SCALE GENOMIC DNA]</scope>
    <source>
        <strain evidence="1 2">UAMH 10762</strain>
    </source>
</reference>
<dbReference type="Proteomes" id="UP000011761">
    <property type="component" value="Unassembled WGS sequence"/>
</dbReference>
<dbReference type="GeneID" id="19112101"/>
<dbReference type="KEGG" id="bcom:BAUCODRAFT_333390"/>
<keyword evidence="2" id="KW-1185">Reference proteome</keyword>
<dbReference type="RefSeq" id="XP_007681961.1">
    <property type="nucleotide sequence ID" value="XM_007683771.1"/>
</dbReference>